<dbReference type="OrthoDB" id="5465469at2"/>
<comment type="caution">
    <text evidence="1">The sequence shown here is derived from an EMBL/GenBank/DDBJ whole genome shotgun (WGS) entry which is preliminary data.</text>
</comment>
<sequence>MLTVALTSIPPRFAGLGPTLESLLAQSGVGRVVLTLPRVYDRFPGPVTPPPLPSGVDLHWSDTDLGPATKVLPLAATLPAHAPFLFCDDDWAYGPGWAAGFAAAHAGDPATALAAQPFDATRIGRSHGTIVQGYAGVLVTPAMLAPLTPPPSRFRPVDDIWLSALIAANGVPVRPLPDLRALARPTGNEAAPLQENGSRATLNRDCAAYCAKRFGIWR</sequence>
<dbReference type="RefSeq" id="WP_109387554.1">
    <property type="nucleotide sequence ID" value="NZ_QETF01000004.1"/>
</dbReference>
<gene>
    <name evidence="1" type="ORF">DFK10_05845</name>
</gene>
<keyword evidence="2" id="KW-1185">Reference proteome</keyword>
<evidence type="ECO:0008006" key="3">
    <source>
        <dbReference type="Google" id="ProtNLM"/>
    </source>
</evidence>
<dbReference type="AlphaFoldDB" id="A0A2V1P7G8"/>
<dbReference type="Proteomes" id="UP000245293">
    <property type="component" value="Unassembled WGS sequence"/>
</dbReference>
<protein>
    <recommendedName>
        <fullName evidence="3">Glycosyl transferase family 2</fullName>
    </recommendedName>
</protein>
<dbReference type="EMBL" id="QETF01000004">
    <property type="protein sequence ID" value="PWG17738.1"/>
    <property type="molecule type" value="Genomic_DNA"/>
</dbReference>
<reference evidence="2" key="1">
    <citation type="submission" date="2018-05" db="EMBL/GenBank/DDBJ databases">
        <authorList>
            <person name="Du Z."/>
            <person name="Wang X."/>
        </authorList>
    </citation>
    <scope>NUCLEOTIDE SEQUENCE [LARGE SCALE GENOMIC DNA]</scope>
    <source>
        <strain evidence="2">WDS4C29</strain>
    </source>
</reference>
<proteinExistence type="predicted"/>
<organism evidence="1 2">
    <name type="scientific">Salibaculum griseiflavum</name>
    <dbReference type="NCBI Taxonomy" id="1914409"/>
    <lineage>
        <taxon>Bacteria</taxon>
        <taxon>Pseudomonadati</taxon>
        <taxon>Pseudomonadota</taxon>
        <taxon>Alphaproteobacteria</taxon>
        <taxon>Rhodobacterales</taxon>
        <taxon>Roseobacteraceae</taxon>
        <taxon>Salibaculum</taxon>
    </lineage>
</organism>
<evidence type="ECO:0000313" key="1">
    <source>
        <dbReference type="EMBL" id="PWG17738.1"/>
    </source>
</evidence>
<accession>A0A2V1P7G8</accession>
<name>A0A2V1P7G8_9RHOB</name>
<evidence type="ECO:0000313" key="2">
    <source>
        <dbReference type="Proteomes" id="UP000245293"/>
    </source>
</evidence>